<dbReference type="EMBL" id="KN833041">
    <property type="protein sequence ID" value="KIM75878.1"/>
    <property type="molecule type" value="Genomic_DNA"/>
</dbReference>
<keyword evidence="1" id="KW-0378">Hydrolase</keyword>
<dbReference type="HOGENOM" id="CLU_072648_0_0_1"/>
<dbReference type="Proteomes" id="UP000054166">
    <property type="component" value="Unassembled WGS sequence"/>
</dbReference>
<feature type="domain" description="Chitin-binding type-3" evidence="2">
    <location>
        <begin position="8"/>
        <end position="31"/>
    </location>
</feature>
<evidence type="ECO:0000313" key="3">
    <source>
        <dbReference type="EMBL" id="KIM75878.1"/>
    </source>
</evidence>
<reference evidence="3 4" key="1">
    <citation type="submission" date="2014-04" db="EMBL/GenBank/DDBJ databases">
        <authorList>
            <consortium name="DOE Joint Genome Institute"/>
            <person name="Kuo A."/>
            <person name="Tarkka M."/>
            <person name="Buscot F."/>
            <person name="Kohler A."/>
            <person name="Nagy L.G."/>
            <person name="Floudas D."/>
            <person name="Copeland A."/>
            <person name="Barry K.W."/>
            <person name="Cichocki N."/>
            <person name="Veneault-Fourrey C."/>
            <person name="LaButti K."/>
            <person name="Lindquist E.A."/>
            <person name="Lipzen A."/>
            <person name="Lundell T."/>
            <person name="Morin E."/>
            <person name="Murat C."/>
            <person name="Sun H."/>
            <person name="Tunlid A."/>
            <person name="Henrissat B."/>
            <person name="Grigoriev I.V."/>
            <person name="Hibbett D.S."/>
            <person name="Martin F."/>
            <person name="Nordberg H.P."/>
            <person name="Cantor M.N."/>
            <person name="Hua S.X."/>
        </authorList>
    </citation>
    <scope>NUCLEOTIDE SEQUENCE [LARGE SCALE GENOMIC DNA]</scope>
    <source>
        <strain evidence="3 4">F 1598</strain>
    </source>
</reference>
<dbReference type="PANTHER" id="PTHR31649">
    <property type="entry name" value="AGAP009604-PA"/>
    <property type="match status" value="1"/>
</dbReference>
<dbReference type="InterPro" id="IPR006616">
    <property type="entry name" value="DM9_repeat"/>
</dbReference>
<dbReference type="Pfam" id="PF11901">
    <property type="entry name" value="DM9"/>
    <property type="match status" value="1"/>
</dbReference>
<evidence type="ECO:0000256" key="1">
    <source>
        <dbReference type="ARBA" id="ARBA00022801"/>
    </source>
</evidence>
<gene>
    <name evidence="3" type="ORF">PILCRDRAFT_663147</name>
</gene>
<dbReference type="Gene3D" id="2.10.10.20">
    <property type="entry name" value="Carbohydrate-binding module superfamily 5/12"/>
    <property type="match status" value="1"/>
</dbReference>
<dbReference type="OrthoDB" id="2142040at2759"/>
<dbReference type="GO" id="GO:0005975">
    <property type="term" value="P:carbohydrate metabolic process"/>
    <property type="evidence" value="ECO:0007669"/>
    <property type="project" value="InterPro"/>
</dbReference>
<dbReference type="Pfam" id="PF02839">
    <property type="entry name" value="CBM_5_12"/>
    <property type="match status" value="1"/>
</dbReference>
<dbReference type="SUPFAM" id="SSF51055">
    <property type="entry name" value="Carbohydrate binding domain"/>
    <property type="match status" value="1"/>
</dbReference>
<sequence>MLQSIVDNTYKIIQPHFSQGDWTPDRTPALWGRIAHGGDRESENDAAKEWHEHKTQQVEIPHDDRQKKWYDLDDKRKKELEVGGALLAGAALLGGGFAAYKHHQKTEEEKKAIAWALQNWIHDAQQRTAKYHRDGPQSPVTWILTHGKNIPPGAIKGGHDQGHVLYVARAFQDGGVIPGKASDWFQKGAVIGYEEKEIQLDTYEILVGDNNKVKWVPVQGPLKIESLDGTPVAGGKENDETPLYIAQAPYGDNDPIDVHPGKVSEGLEGAFIPYGGTEKKVKEYRVLCYKSEERIDNRDEEVVDSFSRLQVSED</sequence>
<dbReference type="InterPro" id="IPR003610">
    <property type="entry name" value="CBM5/12"/>
</dbReference>
<evidence type="ECO:0000313" key="4">
    <source>
        <dbReference type="Proteomes" id="UP000054166"/>
    </source>
</evidence>
<evidence type="ECO:0000259" key="2">
    <source>
        <dbReference type="Pfam" id="PF02839"/>
    </source>
</evidence>
<dbReference type="SMART" id="SM00696">
    <property type="entry name" value="DM9"/>
    <property type="match status" value="2"/>
</dbReference>
<dbReference type="InParanoid" id="A0A0C3APN6"/>
<dbReference type="AlphaFoldDB" id="A0A0C3APN6"/>
<proteinExistence type="predicted"/>
<organism evidence="3 4">
    <name type="scientific">Piloderma croceum (strain F 1598)</name>
    <dbReference type="NCBI Taxonomy" id="765440"/>
    <lineage>
        <taxon>Eukaryota</taxon>
        <taxon>Fungi</taxon>
        <taxon>Dikarya</taxon>
        <taxon>Basidiomycota</taxon>
        <taxon>Agaricomycotina</taxon>
        <taxon>Agaricomycetes</taxon>
        <taxon>Agaricomycetidae</taxon>
        <taxon>Atheliales</taxon>
        <taxon>Atheliaceae</taxon>
        <taxon>Piloderma</taxon>
    </lineage>
</organism>
<dbReference type="GO" id="GO:0004553">
    <property type="term" value="F:hydrolase activity, hydrolyzing O-glycosyl compounds"/>
    <property type="evidence" value="ECO:0007669"/>
    <property type="project" value="InterPro"/>
</dbReference>
<dbReference type="InterPro" id="IPR036573">
    <property type="entry name" value="CBM_sf_5/12"/>
</dbReference>
<protein>
    <recommendedName>
        <fullName evidence="2">Chitin-binding type-3 domain-containing protein</fullName>
    </recommendedName>
</protein>
<keyword evidence="4" id="KW-1185">Reference proteome</keyword>
<dbReference type="GO" id="GO:0005576">
    <property type="term" value="C:extracellular region"/>
    <property type="evidence" value="ECO:0007669"/>
    <property type="project" value="InterPro"/>
</dbReference>
<accession>A0A0C3APN6</accession>
<dbReference type="PANTHER" id="PTHR31649:SF1">
    <property type="entry name" value="FARNESOIC ACID O-METHYL TRANSFERASE DOMAIN-CONTAINING PROTEIN"/>
    <property type="match status" value="1"/>
</dbReference>
<dbReference type="GO" id="GO:0030246">
    <property type="term" value="F:carbohydrate binding"/>
    <property type="evidence" value="ECO:0007669"/>
    <property type="project" value="InterPro"/>
</dbReference>
<reference evidence="4" key="2">
    <citation type="submission" date="2015-01" db="EMBL/GenBank/DDBJ databases">
        <title>Evolutionary Origins and Diversification of the Mycorrhizal Mutualists.</title>
        <authorList>
            <consortium name="DOE Joint Genome Institute"/>
            <consortium name="Mycorrhizal Genomics Consortium"/>
            <person name="Kohler A."/>
            <person name="Kuo A."/>
            <person name="Nagy L.G."/>
            <person name="Floudas D."/>
            <person name="Copeland A."/>
            <person name="Barry K.W."/>
            <person name="Cichocki N."/>
            <person name="Veneault-Fourrey C."/>
            <person name="LaButti K."/>
            <person name="Lindquist E.A."/>
            <person name="Lipzen A."/>
            <person name="Lundell T."/>
            <person name="Morin E."/>
            <person name="Murat C."/>
            <person name="Riley R."/>
            <person name="Ohm R."/>
            <person name="Sun H."/>
            <person name="Tunlid A."/>
            <person name="Henrissat B."/>
            <person name="Grigoriev I.V."/>
            <person name="Hibbett D.S."/>
            <person name="Martin F."/>
        </authorList>
    </citation>
    <scope>NUCLEOTIDE SEQUENCE [LARGE SCALE GENOMIC DNA]</scope>
    <source>
        <strain evidence="4">F 1598</strain>
    </source>
</reference>
<name>A0A0C3APN6_PILCF</name>